<dbReference type="Pfam" id="PF07724">
    <property type="entry name" value="AAA_2"/>
    <property type="match status" value="1"/>
</dbReference>
<dbReference type="Gene3D" id="1.10.8.60">
    <property type="match status" value="1"/>
</dbReference>
<dbReference type="AlphaFoldDB" id="A0A1F5KU61"/>
<dbReference type="InterPro" id="IPR050130">
    <property type="entry name" value="ClpA_ClpB"/>
</dbReference>
<dbReference type="Pfam" id="PF10431">
    <property type="entry name" value="ClpB_D2-small"/>
    <property type="match status" value="1"/>
</dbReference>
<evidence type="ECO:0000256" key="1">
    <source>
        <dbReference type="ARBA" id="ARBA00022741"/>
    </source>
</evidence>
<keyword evidence="1" id="KW-0547">Nucleotide-binding</keyword>
<evidence type="ECO:0000259" key="5">
    <source>
        <dbReference type="SMART" id="SM01086"/>
    </source>
</evidence>
<reference evidence="6 7" key="1">
    <citation type="journal article" date="2016" name="Nat. Commun.">
        <title>Thousands of microbial genomes shed light on interconnected biogeochemical processes in an aquifer system.</title>
        <authorList>
            <person name="Anantharaman K."/>
            <person name="Brown C.T."/>
            <person name="Hug L.A."/>
            <person name="Sharon I."/>
            <person name="Castelle C.J."/>
            <person name="Probst A.J."/>
            <person name="Thomas B.C."/>
            <person name="Singh A."/>
            <person name="Wilkins M.J."/>
            <person name="Karaoz U."/>
            <person name="Brodie E.L."/>
            <person name="Williams K.H."/>
            <person name="Hubbard S.S."/>
            <person name="Banfield J.F."/>
        </authorList>
    </citation>
    <scope>NUCLEOTIDE SEQUENCE [LARGE SCALE GENOMIC DNA]</scope>
</reference>
<organism evidence="6 7">
    <name type="scientific">Candidatus Daviesbacteria bacterium RIFCSPLOWO2_01_FULL_39_12</name>
    <dbReference type="NCBI Taxonomy" id="1797785"/>
    <lineage>
        <taxon>Bacteria</taxon>
        <taxon>Candidatus Daviesiibacteriota</taxon>
    </lineage>
</organism>
<dbReference type="STRING" id="1797785.A3B45_03690"/>
<dbReference type="PRINTS" id="PR00300">
    <property type="entry name" value="CLPPROTEASEA"/>
</dbReference>
<comment type="caution">
    <text evidence="6">The sequence shown here is derived from an EMBL/GenBank/DDBJ whole genome shotgun (WGS) entry which is preliminary data.</text>
</comment>
<dbReference type="GO" id="GO:0005737">
    <property type="term" value="C:cytoplasm"/>
    <property type="evidence" value="ECO:0007669"/>
    <property type="project" value="TreeGrafter"/>
</dbReference>
<dbReference type="SUPFAM" id="SSF52540">
    <property type="entry name" value="P-loop containing nucleoside triphosphate hydrolases"/>
    <property type="match status" value="1"/>
</dbReference>
<gene>
    <name evidence="6" type="ORF">A3B45_03690</name>
</gene>
<dbReference type="InterPro" id="IPR019489">
    <property type="entry name" value="Clp_ATPase_C"/>
</dbReference>
<accession>A0A1F5KU61</accession>
<dbReference type="InterPro" id="IPR003959">
    <property type="entry name" value="ATPase_AAA_core"/>
</dbReference>
<evidence type="ECO:0000256" key="3">
    <source>
        <dbReference type="ARBA" id="ARBA00023186"/>
    </source>
</evidence>
<name>A0A1F5KU61_9BACT</name>
<dbReference type="PANTHER" id="PTHR11638:SF18">
    <property type="entry name" value="HEAT SHOCK PROTEIN 104"/>
    <property type="match status" value="1"/>
</dbReference>
<dbReference type="InterPro" id="IPR003593">
    <property type="entry name" value="AAA+_ATPase"/>
</dbReference>
<dbReference type="GO" id="GO:0034605">
    <property type="term" value="P:cellular response to heat"/>
    <property type="evidence" value="ECO:0007669"/>
    <property type="project" value="TreeGrafter"/>
</dbReference>
<dbReference type="Gene3D" id="3.40.50.300">
    <property type="entry name" value="P-loop containing nucleotide triphosphate hydrolases"/>
    <property type="match status" value="1"/>
</dbReference>
<evidence type="ECO:0000256" key="2">
    <source>
        <dbReference type="ARBA" id="ARBA00022840"/>
    </source>
</evidence>
<evidence type="ECO:0008006" key="8">
    <source>
        <dbReference type="Google" id="ProtNLM"/>
    </source>
</evidence>
<dbReference type="SMART" id="SM00382">
    <property type="entry name" value="AAA"/>
    <property type="match status" value="1"/>
</dbReference>
<feature type="domain" description="Clp ATPase C-terminal" evidence="5">
    <location>
        <begin position="183"/>
        <end position="268"/>
    </location>
</feature>
<evidence type="ECO:0000259" key="4">
    <source>
        <dbReference type="SMART" id="SM00382"/>
    </source>
</evidence>
<dbReference type="CDD" id="cd19499">
    <property type="entry name" value="RecA-like_ClpB_Hsp104-like"/>
    <property type="match status" value="1"/>
</dbReference>
<dbReference type="Proteomes" id="UP000178565">
    <property type="component" value="Unassembled WGS sequence"/>
</dbReference>
<dbReference type="EMBL" id="MFDM01000003">
    <property type="protein sequence ID" value="OGE44354.1"/>
    <property type="molecule type" value="Genomic_DNA"/>
</dbReference>
<keyword evidence="3" id="KW-0143">Chaperone</keyword>
<keyword evidence="2" id="KW-0067">ATP-binding</keyword>
<dbReference type="InterPro" id="IPR001270">
    <property type="entry name" value="ClpA/B"/>
</dbReference>
<protein>
    <recommendedName>
        <fullName evidence="8">AAA+ ATPase domain-containing protein</fullName>
    </recommendedName>
</protein>
<dbReference type="PANTHER" id="PTHR11638">
    <property type="entry name" value="ATP-DEPENDENT CLP PROTEASE"/>
    <property type="match status" value="1"/>
</dbReference>
<dbReference type="InterPro" id="IPR027417">
    <property type="entry name" value="P-loop_NTPase"/>
</dbReference>
<sequence length="268" mass="29809">MISDSLRRSVTGIREQNRPIGSFLFVGPTGVGKTELAKTLAEVFFKDPQSFLRFDMSEYQTPEAVGRLLGTEEEGGHLTESVRNRPYALLLLDEFEKASSQILTLFLQVLEDARLTDSMGRVVDFSNTIIIATSNAASLTIAKGLEAGKSLDDLDKTVNGELLTIFKPELINRFDDVVLFRSLTEGELEKIVKLKLTQLQAQLKEKGYLVEFDGGLVSELAKKGYDPVLGARPLRRLLQDTLESKLSRMILENKLIKGEVFKAGLELL</sequence>
<feature type="domain" description="AAA+ ATPase" evidence="4">
    <location>
        <begin position="19"/>
        <end position="184"/>
    </location>
</feature>
<proteinExistence type="predicted"/>
<dbReference type="GO" id="GO:0016887">
    <property type="term" value="F:ATP hydrolysis activity"/>
    <property type="evidence" value="ECO:0007669"/>
    <property type="project" value="InterPro"/>
</dbReference>
<evidence type="ECO:0000313" key="7">
    <source>
        <dbReference type="Proteomes" id="UP000178565"/>
    </source>
</evidence>
<dbReference type="GO" id="GO:0005524">
    <property type="term" value="F:ATP binding"/>
    <property type="evidence" value="ECO:0007669"/>
    <property type="project" value="UniProtKB-KW"/>
</dbReference>
<dbReference type="SMART" id="SM01086">
    <property type="entry name" value="ClpB_D2-small"/>
    <property type="match status" value="1"/>
</dbReference>
<evidence type="ECO:0000313" key="6">
    <source>
        <dbReference type="EMBL" id="OGE44354.1"/>
    </source>
</evidence>